<dbReference type="InterPro" id="IPR022385">
    <property type="entry name" value="Rhs_assc_core"/>
</dbReference>
<dbReference type="PANTHER" id="PTHR32305:SF15">
    <property type="entry name" value="PROTEIN RHSA-RELATED"/>
    <property type="match status" value="1"/>
</dbReference>
<gene>
    <name evidence="1" type="ORF">HU739_012770</name>
</gene>
<dbReference type="RefSeq" id="WP_186551324.1">
    <property type="nucleotide sequence ID" value="NZ_CP077091.1"/>
</dbReference>
<proteinExistence type="predicted"/>
<dbReference type="InterPro" id="IPR050708">
    <property type="entry name" value="T6SS_VgrG/RHS"/>
</dbReference>
<sequence length="901" mass="101466">MPQAMLIHCLTPQVTAFDPRRLTIRAVDYWRQDSRPAQARINRVAHDSLGRMTAQWDPRFAQAVQPNVVTVNSLSAKVTGRLSVDAGWRVGLWGESGQLLEEWDGRGTWRKLEYDDQTRPLAITENGAITEQLAYGDAALGERNQCGRLIRHDDSAGTLLFNDYGLTGAVLEQERRFTAGATAGFVTRMRMSPLGNVQSQTDAQANEQRFSHSLDGELAAVDLRLGGTTQWLPMVGAIARNAAGQVETQVAGNGVVTLLEYDAENGRLRRLLSRLGQQAPLQDQRFEYDALGNVLSIEEAALPIRYFANQRIEPTRRFVYDTLSQLIKATGFEALTSTHGPLSERSDSLANYCQTYRYDEGNNLLELTHVGAQSPGHRLVADVRSNRCLPVREGVEPSEEDFRNGFDGNGNLLSLQPGQALYWNLRNQLSEVRTVVRNDRAERADDNECYSYDAAGKRVRKLRSLLSKSQTNFIETLYLPGLEIRTHSGTGENLQVIDVQTGRGSVRVLHWVTKRPEQLANNQQRFSLTDHLGSITLELDQDASIISREAYYPFGGTAWVDGDAVQVSYKTVRYSGKERDATGLYYYGFRYYLPEWQRWLNPDPAGAVDGLNFFAMVTNNPASKVDAEGLVGERWRHVRDVLLPETRPAALVHPMLGIKRRAEFVAENISDPSRTRPASRQYQGVHYMSREERAAHTVSIKDKRIYATSPSGETSLLTSSAEFIHRGKVLTGETPKKTNADNWKYSQMNYVLGWSEEAPHDKQLVIFKRQDNKVHHSSAFGGGRVLDAGLMTLYEGRIAFIENKSGHYKPHMEQKMHTLQFLQQAGMDLSDTFISDFVPMIPADPKDPHSFPTPDFEGGDVFRADDFYKKRGEGNIFKAPDFDPEDPKRFTTQTQVYWPMR</sequence>
<evidence type="ECO:0000313" key="2">
    <source>
        <dbReference type="Proteomes" id="UP000631521"/>
    </source>
</evidence>
<dbReference type="Gene3D" id="2.180.10.10">
    <property type="entry name" value="RHS repeat-associated core"/>
    <property type="match status" value="1"/>
</dbReference>
<dbReference type="AlphaFoldDB" id="A0A9E6P4N8"/>
<reference evidence="1 2" key="1">
    <citation type="journal article" date="2020" name="Microorganisms">
        <title>Reliable Identification of Environmental Pseudomonas Isolates Using the rpoD Gene.</title>
        <authorList>
            <consortium name="The Broad Institute Genome Sequencing Platform"/>
            <person name="Girard L."/>
            <person name="Lood C."/>
            <person name="Rokni-Zadeh H."/>
            <person name="van Noort V."/>
            <person name="Lavigne R."/>
            <person name="De Mot R."/>
        </authorList>
    </citation>
    <scope>NUCLEOTIDE SEQUENCE [LARGE SCALE GENOMIC DNA]</scope>
    <source>
        <strain evidence="1 2">SWRI65</strain>
    </source>
</reference>
<reference evidence="1 2" key="2">
    <citation type="journal article" date="2021" name="Microorganisms">
        <title>The Ever-Expanding Pseudomonas Genus: Description of 43 New Species and Partition of the Pseudomonas putida Group.</title>
        <authorList>
            <person name="Girard L."/>
            <person name="Lood C."/>
            <person name="Hofte M."/>
            <person name="Vandamme P."/>
            <person name="Rokni-Zadeh H."/>
            <person name="van Noort V."/>
            <person name="Lavigne R."/>
            <person name="De Mot R."/>
        </authorList>
    </citation>
    <scope>NUCLEOTIDE SEQUENCE [LARGE SCALE GENOMIC DNA]</scope>
    <source>
        <strain evidence="1 2">SWRI65</strain>
    </source>
</reference>
<protein>
    <submittedName>
        <fullName evidence="1">RHS repeat-associated core domain-containing protein</fullName>
    </submittedName>
</protein>
<dbReference type="Proteomes" id="UP000631521">
    <property type="component" value="Chromosome"/>
</dbReference>
<keyword evidence="2" id="KW-1185">Reference proteome</keyword>
<evidence type="ECO:0000313" key="1">
    <source>
        <dbReference type="EMBL" id="QXI19833.1"/>
    </source>
</evidence>
<organism evidence="1 2">
    <name type="scientific">Pseudomonas hamedanensis</name>
    <dbReference type="NCBI Taxonomy" id="2745504"/>
    <lineage>
        <taxon>Bacteria</taxon>
        <taxon>Pseudomonadati</taxon>
        <taxon>Pseudomonadota</taxon>
        <taxon>Gammaproteobacteria</taxon>
        <taxon>Pseudomonadales</taxon>
        <taxon>Pseudomonadaceae</taxon>
        <taxon>Pseudomonas</taxon>
    </lineage>
</organism>
<accession>A0A9E6P4N8</accession>
<dbReference type="KEGG" id="phv:HU739_012770"/>
<dbReference type="NCBIfam" id="TIGR03696">
    <property type="entry name" value="Rhs_assc_core"/>
    <property type="match status" value="1"/>
</dbReference>
<name>A0A9E6P4N8_9PSED</name>
<dbReference type="PANTHER" id="PTHR32305">
    <property type="match status" value="1"/>
</dbReference>
<dbReference type="EMBL" id="CP077091">
    <property type="protein sequence ID" value="QXI19833.1"/>
    <property type="molecule type" value="Genomic_DNA"/>
</dbReference>